<sequence length="211" mass="22973">MRFVGIDPATKTGFVALDEQGNVLVETEVIGSGKKMKGGLTTEQLVSLENQVYKLLKPGDIIAIEQPAMGTQSGVTTGMIHGGLRSMIYRKGLDFIDVNPQRTKKFVNVGRVPSKVKKKAMEAAALDHFGYEHPSDNVTDAYIIARIAEAVYRVRKGLRALASYMIYQGEVITAIADPTTAKKPKPKSNKRPGKPAAAGSHTHSTEQQFLF</sequence>
<accession>A0ABQ4LPL6</accession>
<dbReference type="InterPro" id="IPR012337">
    <property type="entry name" value="RNaseH-like_sf"/>
</dbReference>
<feature type="compositionally biased region" description="Polar residues" evidence="1">
    <location>
        <begin position="201"/>
        <end position="211"/>
    </location>
</feature>
<reference evidence="2 3" key="1">
    <citation type="submission" date="2021-03" db="EMBL/GenBank/DDBJ databases">
        <title>Antimicrobial resistance genes in bacteria isolated from Japanese honey, and their potential for conferring macrolide and lincosamide resistance in the American foulbrood pathogen Paenibacillus larvae.</title>
        <authorList>
            <person name="Okamoto M."/>
            <person name="Kumagai M."/>
            <person name="Kanamori H."/>
            <person name="Takamatsu D."/>
        </authorList>
    </citation>
    <scope>NUCLEOTIDE SEQUENCE [LARGE SCALE GENOMIC DNA]</scope>
    <source>
        <strain evidence="2 3">J21TS7</strain>
    </source>
</reference>
<organism evidence="2 3">
    <name type="scientific">Paenibacillus cineris</name>
    <dbReference type="NCBI Taxonomy" id="237530"/>
    <lineage>
        <taxon>Bacteria</taxon>
        <taxon>Bacillati</taxon>
        <taxon>Bacillota</taxon>
        <taxon>Bacilli</taxon>
        <taxon>Bacillales</taxon>
        <taxon>Paenibacillaceae</taxon>
        <taxon>Paenibacillus</taxon>
    </lineage>
</organism>
<evidence type="ECO:0000256" key="1">
    <source>
        <dbReference type="SAM" id="MobiDB-lite"/>
    </source>
</evidence>
<dbReference type="Proteomes" id="UP000676601">
    <property type="component" value="Unassembled WGS sequence"/>
</dbReference>
<proteinExistence type="predicted"/>
<gene>
    <name evidence="2" type="ORF">J21TS7_62910</name>
</gene>
<evidence type="ECO:0000313" key="2">
    <source>
        <dbReference type="EMBL" id="GIO57973.1"/>
    </source>
</evidence>
<name>A0ABQ4LPL6_9BACL</name>
<protein>
    <submittedName>
        <fullName evidence="2">Uncharacterized protein</fullName>
    </submittedName>
</protein>
<keyword evidence="3" id="KW-1185">Reference proteome</keyword>
<dbReference type="Gene3D" id="3.30.420.10">
    <property type="entry name" value="Ribonuclease H-like superfamily/Ribonuclease H"/>
    <property type="match status" value="1"/>
</dbReference>
<dbReference type="SUPFAM" id="SSF53098">
    <property type="entry name" value="Ribonuclease H-like"/>
    <property type="match status" value="1"/>
</dbReference>
<feature type="region of interest" description="Disordered" evidence="1">
    <location>
        <begin position="178"/>
        <end position="211"/>
    </location>
</feature>
<dbReference type="InterPro" id="IPR036397">
    <property type="entry name" value="RNaseH_sf"/>
</dbReference>
<comment type="caution">
    <text evidence="2">The sequence shown here is derived from an EMBL/GenBank/DDBJ whole genome shotgun (WGS) entry which is preliminary data.</text>
</comment>
<evidence type="ECO:0000313" key="3">
    <source>
        <dbReference type="Proteomes" id="UP000676601"/>
    </source>
</evidence>
<feature type="compositionally biased region" description="Basic residues" evidence="1">
    <location>
        <begin position="182"/>
        <end position="193"/>
    </location>
</feature>
<dbReference type="EMBL" id="BORU01000005">
    <property type="protein sequence ID" value="GIO57973.1"/>
    <property type="molecule type" value="Genomic_DNA"/>
</dbReference>
<dbReference type="RefSeq" id="WP_212985990.1">
    <property type="nucleotide sequence ID" value="NZ_BORU01000005.1"/>
</dbReference>